<evidence type="ECO:0000256" key="5">
    <source>
        <dbReference type="ARBA" id="ARBA00023157"/>
    </source>
</evidence>
<dbReference type="SUPFAM" id="SSF48239">
    <property type="entry name" value="Terpenoid cyclases/Protein prenyltransferases"/>
    <property type="match status" value="1"/>
</dbReference>
<dbReference type="SMART" id="SM01361">
    <property type="entry name" value="A2M_recep"/>
    <property type="match status" value="1"/>
</dbReference>
<dbReference type="GO" id="GO:0005615">
    <property type="term" value="C:extracellular space"/>
    <property type="evidence" value="ECO:0007669"/>
    <property type="project" value="InterPro"/>
</dbReference>
<evidence type="ECO:0000259" key="6">
    <source>
        <dbReference type="SMART" id="SM01359"/>
    </source>
</evidence>
<dbReference type="InterPro" id="IPR009048">
    <property type="entry name" value="A-macroglobulin_rcpt-bd"/>
</dbReference>
<dbReference type="InterPro" id="IPR011625">
    <property type="entry name" value="A2M_N_BRD"/>
</dbReference>
<proteinExistence type="predicted"/>
<dbReference type="InterPro" id="IPR002890">
    <property type="entry name" value="MG2"/>
</dbReference>
<evidence type="ECO:0000256" key="1">
    <source>
        <dbReference type="ARBA" id="ARBA00004613"/>
    </source>
</evidence>
<dbReference type="InterPro" id="IPR011626">
    <property type="entry name" value="Alpha-macroglobulin_TED"/>
</dbReference>
<dbReference type="GO" id="GO:0004866">
    <property type="term" value="F:endopeptidase inhibitor activity"/>
    <property type="evidence" value="ECO:0007669"/>
    <property type="project" value="InterPro"/>
</dbReference>
<dbReference type="Proteomes" id="UP000075884">
    <property type="component" value="Unassembled WGS sequence"/>
</dbReference>
<protein>
    <recommendedName>
        <fullName evidence="11">Alpha-2-macroglobulin domain-containing protein</fullName>
    </recommendedName>
</protein>
<dbReference type="PANTHER" id="PTHR11412:SF136">
    <property type="entry name" value="CD109 ANTIGEN"/>
    <property type="match status" value="1"/>
</dbReference>
<evidence type="ECO:0000256" key="4">
    <source>
        <dbReference type="ARBA" id="ARBA00022966"/>
    </source>
</evidence>
<name>A0A182NV61_9DIPT</name>
<dbReference type="STRING" id="7168.A0A182NV61"/>
<comment type="subcellular location">
    <subcellularLocation>
        <location evidence="1">Secreted</location>
    </subcellularLocation>
</comment>
<dbReference type="Pfam" id="PF00207">
    <property type="entry name" value="A2M"/>
    <property type="match status" value="1"/>
</dbReference>
<reference evidence="9" key="2">
    <citation type="submission" date="2020-05" db="UniProtKB">
        <authorList>
            <consortium name="EnsemblMetazoa"/>
        </authorList>
    </citation>
    <scope>IDENTIFICATION</scope>
    <source>
        <strain evidence="9">WRAIR2</strain>
    </source>
</reference>
<evidence type="ECO:0000259" key="8">
    <source>
        <dbReference type="SMART" id="SM01361"/>
    </source>
</evidence>
<evidence type="ECO:0008006" key="11">
    <source>
        <dbReference type="Google" id="ProtNLM"/>
    </source>
</evidence>
<evidence type="ECO:0000259" key="7">
    <source>
        <dbReference type="SMART" id="SM01360"/>
    </source>
</evidence>
<dbReference type="Gene3D" id="2.60.40.2950">
    <property type="match status" value="1"/>
</dbReference>
<dbReference type="InterPro" id="IPR040839">
    <property type="entry name" value="MG4"/>
</dbReference>
<dbReference type="Pfam" id="PF07703">
    <property type="entry name" value="A2M_BRD"/>
    <property type="match status" value="1"/>
</dbReference>
<dbReference type="InterPro" id="IPR008930">
    <property type="entry name" value="Terpenoid_cyclase/PrenylTrfase"/>
</dbReference>
<dbReference type="VEuPathDB" id="VectorBase:ADIR011562"/>
<dbReference type="InterPro" id="IPR001599">
    <property type="entry name" value="Macroglobln_a2"/>
</dbReference>
<dbReference type="Gene3D" id="2.60.40.1930">
    <property type="match status" value="2"/>
</dbReference>
<evidence type="ECO:0000256" key="2">
    <source>
        <dbReference type="ARBA" id="ARBA00022525"/>
    </source>
</evidence>
<evidence type="ECO:0000313" key="10">
    <source>
        <dbReference type="Proteomes" id="UP000075884"/>
    </source>
</evidence>
<feature type="domain" description="Alpha-2-macroglobulin" evidence="7">
    <location>
        <begin position="606"/>
        <end position="696"/>
    </location>
</feature>
<feature type="domain" description="Alpha-2-macroglobulin bait region" evidence="6">
    <location>
        <begin position="400"/>
        <end position="532"/>
    </location>
</feature>
<dbReference type="Pfam" id="PF01835">
    <property type="entry name" value="MG2"/>
    <property type="match status" value="1"/>
</dbReference>
<sequence>MLVVGPNLIGPNQQYKLTIINNNGNWPKVTVQVLLEGKNFSSTQRVEVTRFQLKSVNFRIPNVPPSSSMKLTIDGTDGFNFHKEVNLEVRSKSISGFIQSDKPVYKPGDMVRFRVIVLDTELKPPANLESIQVTIMDSKGNVVKNWNAAKLFIGVFESDLQVASAQILGSWSISVKVGEEHIVSKTFEVKEYVLSPIDLQVVPSVIPLAEHQGLNLTVAVKDYSGKSLQGLAKVELYVEDRELGQMQEFEMHGLIQKWVPFNNDVEVSDNQQNVRVRVTFIEQDTNHTAVQETEITVYKYPYRVELVKSRPQFRPGFQFKCVLQFRYHDGTPAKDISGRVEVEELGYEKEATTDDEGLIKLELLVNESIEQFDIMFVDYDFLFIETVRKVPTTSNIFINLELKSNYTKQTEPIDLEVTCNERMAFFVYYVVTKGKIVDCRLIKTGKANKHRITINASENMFPTAKIIVATVDKNDKLVWDSLDVDFAQHANHLDIIVEKNVFKLGDETEFILRGRPGSYVGLAAYDMNLLDVSKHHGINVKDMEEMYNRFHVIHPNELDSFSSTGLFFSIDSYTVLGLRSTVAPFGYYSNQPETKSIPNRSSFMDTWLWKHVTIGSTRTHKLNEMLPKMSATWCLTGFTIHPKYGLGIGNPIQIRTISQFYIEENLPQSIIRGEETVLQVTIFNNLRDEHIVNVTLHNVAKEMEFVGRPETDESYTKSVSVPPNIGVPVSFLVKARKLGEMTIQIKLTTMNGLEMDALEKVVRVMPEYLVFNKTLPSIFKVRFGESYSMTHRMDITNISGNNSHKMWFKLYLIENPENLLPTPKESTESNMIDFMISIAVLEYLEATDSSEMLVKKDFLEMVTIGYQTFMKFRQSSGAFSNSDSSNSKGNVFMTVLAVQTLSLASKYIWEADVNMVYKASDWLVSRQHSSGRFDEVGEITYPVLQDESRNGVALTSYVMIAFLENSFIIRNDNTKRTIDMGINYVAALLPTITDPYDLSLATYALLLYNHTAKDTAFMKLFGMSEFVNNGTERYWPRVSASIATTAYGLLCFAEADSYFDSIGIMRWLEKQRETPDSLAHAHATFVGLQALAKIWRASHGTDFTVRVIENSRFKTYKIPSSELEQKYEHMLNDDSKMIQVDILGRGSGMYEIVCAYTVDIKHINNCFKLKLEVDFTNSNYRLNLKVCTNFETSLLFNRSNMAIVEVNFPSGFVADKNSIENLSNGNPIMNVEQRYKNTTLMVYYASIGPEESCFKVTANRLLKVAFQRESYVLVHDAYHPGQLRNMMHHTMSPACLPALCRLYLAIECQIHKALAVSSRTLWAVTGFVRA</sequence>
<dbReference type="Pfam" id="PF17789">
    <property type="entry name" value="MG4"/>
    <property type="match status" value="1"/>
</dbReference>
<dbReference type="SMART" id="SM01359">
    <property type="entry name" value="A2M_N_2"/>
    <property type="match status" value="1"/>
</dbReference>
<dbReference type="SMART" id="SM01360">
    <property type="entry name" value="A2M"/>
    <property type="match status" value="1"/>
</dbReference>
<dbReference type="Gene3D" id="2.60.40.690">
    <property type="entry name" value="Alpha-macroglobulin, receptor-binding domain"/>
    <property type="match status" value="1"/>
</dbReference>
<dbReference type="Pfam" id="PF07677">
    <property type="entry name" value="A2M_recep"/>
    <property type="match status" value="1"/>
</dbReference>
<accession>A0A182NV61</accession>
<keyword evidence="4" id="KW-0882">Thioester bond</keyword>
<dbReference type="InterPro" id="IPR050473">
    <property type="entry name" value="A2M/Complement_sys"/>
</dbReference>
<dbReference type="Gene3D" id="2.60.120.1540">
    <property type="match status" value="1"/>
</dbReference>
<dbReference type="InterPro" id="IPR036595">
    <property type="entry name" value="A-macroglobulin_rcpt-bd_sf"/>
</dbReference>
<keyword evidence="2" id="KW-0964">Secreted</keyword>
<evidence type="ECO:0000313" key="9">
    <source>
        <dbReference type="EnsemblMetazoa" id="ADIR011562-PA"/>
    </source>
</evidence>
<dbReference type="Gene3D" id="1.50.10.20">
    <property type="match status" value="1"/>
</dbReference>
<dbReference type="Gene3D" id="2.60.40.10">
    <property type="entry name" value="Immunoglobulins"/>
    <property type="match status" value="2"/>
</dbReference>
<dbReference type="SUPFAM" id="SSF49410">
    <property type="entry name" value="Alpha-macroglobulin receptor domain"/>
    <property type="match status" value="1"/>
</dbReference>
<dbReference type="EnsemblMetazoa" id="ADIR011562-RA">
    <property type="protein sequence ID" value="ADIR011562-PA"/>
    <property type="gene ID" value="ADIR011562"/>
</dbReference>
<feature type="domain" description="Alpha-macroglobulin receptor-binding" evidence="8">
    <location>
        <begin position="1199"/>
        <end position="1287"/>
    </location>
</feature>
<dbReference type="GO" id="GO:0002376">
    <property type="term" value="P:immune system process"/>
    <property type="evidence" value="ECO:0007669"/>
    <property type="project" value="UniProtKB-KW"/>
</dbReference>
<reference evidence="10" key="1">
    <citation type="submission" date="2013-03" db="EMBL/GenBank/DDBJ databases">
        <title>The Genome Sequence of Anopheles dirus WRAIR2.</title>
        <authorList>
            <consortium name="The Broad Institute Genomics Platform"/>
            <person name="Neafsey D.E."/>
            <person name="Walton C."/>
            <person name="Walker B."/>
            <person name="Young S.K."/>
            <person name="Zeng Q."/>
            <person name="Gargeya S."/>
            <person name="Fitzgerald M."/>
            <person name="Haas B."/>
            <person name="Abouelleil A."/>
            <person name="Allen A.W."/>
            <person name="Alvarado L."/>
            <person name="Arachchi H.M."/>
            <person name="Berlin A.M."/>
            <person name="Chapman S.B."/>
            <person name="Gainer-Dewar J."/>
            <person name="Goldberg J."/>
            <person name="Griggs A."/>
            <person name="Gujja S."/>
            <person name="Hansen M."/>
            <person name="Howarth C."/>
            <person name="Imamovic A."/>
            <person name="Ireland A."/>
            <person name="Larimer J."/>
            <person name="McCowan C."/>
            <person name="Murphy C."/>
            <person name="Pearson M."/>
            <person name="Poon T.W."/>
            <person name="Priest M."/>
            <person name="Roberts A."/>
            <person name="Saif S."/>
            <person name="Shea T."/>
            <person name="Sisk P."/>
            <person name="Sykes S."/>
            <person name="Wortman J."/>
            <person name="Nusbaum C."/>
            <person name="Birren B."/>
        </authorList>
    </citation>
    <scope>NUCLEOTIDE SEQUENCE [LARGE SCALE GENOMIC DNA]</scope>
    <source>
        <strain evidence="10">WRAIR2</strain>
    </source>
</reference>
<dbReference type="Gene3D" id="2.60.40.1940">
    <property type="match status" value="1"/>
</dbReference>
<dbReference type="Pfam" id="PF07678">
    <property type="entry name" value="TED_complement"/>
    <property type="match status" value="1"/>
</dbReference>
<dbReference type="Gene3D" id="2.20.130.20">
    <property type="match status" value="1"/>
</dbReference>
<evidence type="ECO:0000256" key="3">
    <source>
        <dbReference type="ARBA" id="ARBA00022729"/>
    </source>
</evidence>
<dbReference type="PANTHER" id="PTHR11412">
    <property type="entry name" value="MACROGLOBULIN / COMPLEMENT"/>
    <property type="match status" value="1"/>
</dbReference>
<organism evidence="9 10">
    <name type="scientific">Anopheles dirus</name>
    <dbReference type="NCBI Taxonomy" id="7168"/>
    <lineage>
        <taxon>Eukaryota</taxon>
        <taxon>Metazoa</taxon>
        <taxon>Ecdysozoa</taxon>
        <taxon>Arthropoda</taxon>
        <taxon>Hexapoda</taxon>
        <taxon>Insecta</taxon>
        <taxon>Pterygota</taxon>
        <taxon>Neoptera</taxon>
        <taxon>Endopterygota</taxon>
        <taxon>Diptera</taxon>
        <taxon>Nematocera</taxon>
        <taxon>Culicoidea</taxon>
        <taxon>Culicidae</taxon>
        <taxon>Anophelinae</taxon>
        <taxon>Anopheles</taxon>
    </lineage>
</organism>
<dbReference type="InterPro" id="IPR013783">
    <property type="entry name" value="Ig-like_fold"/>
</dbReference>
<keyword evidence="10" id="KW-1185">Reference proteome</keyword>
<keyword evidence="5" id="KW-1015">Disulfide bond</keyword>
<keyword evidence="3" id="KW-0732">Signal</keyword>